<dbReference type="Pfam" id="PF00583">
    <property type="entry name" value="Acetyltransf_1"/>
    <property type="match status" value="1"/>
</dbReference>
<name>A0ABT8WBN5_9FLAO</name>
<keyword evidence="2" id="KW-0012">Acyltransferase</keyword>
<keyword evidence="2" id="KW-0808">Transferase</keyword>
<dbReference type="EMBL" id="JAUOEK010000120">
    <property type="protein sequence ID" value="MDO5970477.1"/>
    <property type="molecule type" value="Genomic_DNA"/>
</dbReference>
<dbReference type="RefSeq" id="WP_303278165.1">
    <property type="nucleotide sequence ID" value="NZ_JAUOEK010000120.1"/>
</dbReference>
<dbReference type="SUPFAM" id="SSF55729">
    <property type="entry name" value="Acyl-CoA N-acyltransferases (Nat)"/>
    <property type="match status" value="1"/>
</dbReference>
<accession>A0ABT8WBN5</accession>
<protein>
    <submittedName>
        <fullName evidence="2">GNAT family N-acetyltransferase</fullName>
        <ecNumber evidence="2">2.3.1.-</ecNumber>
    </submittedName>
</protein>
<proteinExistence type="predicted"/>
<comment type="caution">
    <text evidence="2">The sequence shown here is derived from an EMBL/GenBank/DDBJ whole genome shotgun (WGS) entry which is preliminary data.</text>
</comment>
<evidence type="ECO:0000313" key="2">
    <source>
        <dbReference type="EMBL" id="MDO5970477.1"/>
    </source>
</evidence>
<gene>
    <name evidence="2" type="ORF">Q4Q35_11735</name>
</gene>
<evidence type="ECO:0000313" key="3">
    <source>
        <dbReference type="Proteomes" id="UP001176883"/>
    </source>
</evidence>
<dbReference type="Gene3D" id="3.40.630.30">
    <property type="match status" value="1"/>
</dbReference>
<dbReference type="GO" id="GO:0016746">
    <property type="term" value="F:acyltransferase activity"/>
    <property type="evidence" value="ECO:0007669"/>
    <property type="project" value="UniProtKB-KW"/>
</dbReference>
<organism evidence="2 3">
    <name type="scientific">Flavivirga aquimarina</name>
    <dbReference type="NCBI Taxonomy" id="2027862"/>
    <lineage>
        <taxon>Bacteria</taxon>
        <taxon>Pseudomonadati</taxon>
        <taxon>Bacteroidota</taxon>
        <taxon>Flavobacteriia</taxon>
        <taxon>Flavobacteriales</taxon>
        <taxon>Flavobacteriaceae</taxon>
        <taxon>Flavivirga</taxon>
    </lineage>
</organism>
<reference evidence="2" key="1">
    <citation type="submission" date="2023-07" db="EMBL/GenBank/DDBJ databases">
        <title>Two novel species in the genus Flavivirga.</title>
        <authorList>
            <person name="Kwon K."/>
        </authorList>
    </citation>
    <scope>NUCLEOTIDE SEQUENCE</scope>
    <source>
        <strain evidence="2">KCTC 52353</strain>
    </source>
</reference>
<dbReference type="InterPro" id="IPR016181">
    <property type="entry name" value="Acyl_CoA_acyltransferase"/>
</dbReference>
<dbReference type="Proteomes" id="UP001176883">
    <property type="component" value="Unassembled WGS sequence"/>
</dbReference>
<sequence>MEVGNTKRFYRIHWLWNILRYGLFMQGLRNRFAKIGIDVMPYYWTLEGAEEFEPPKIKGDDSGFEMSYFGEIELDYIQNKIKGIAHKDLKRYLKEGQICVGLKCYNDIVAYMFIKKNEYRFRGKTFKFEKNEAYLHTMYTFEAFRGRGIAPYLRYQCYKIAKKEGITRTYSISEYFNKSSKKFKKKLCARNTELYISIVLFKKIRKTFLLKKYD</sequence>
<dbReference type="InterPro" id="IPR000182">
    <property type="entry name" value="GNAT_dom"/>
</dbReference>
<keyword evidence="3" id="KW-1185">Reference proteome</keyword>
<evidence type="ECO:0000259" key="1">
    <source>
        <dbReference type="Pfam" id="PF00583"/>
    </source>
</evidence>
<dbReference type="EC" id="2.3.1.-" evidence="2"/>
<feature type="domain" description="N-acetyltransferase" evidence="1">
    <location>
        <begin position="95"/>
        <end position="185"/>
    </location>
</feature>